<feature type="domain" description="DUF3696" evidence="1">
    <location>
        <begin position="328"/>
        <end position="377"/>
    </location>
</feature>
<comment type="caution">
    <text evidence="4">The sequence shown here is derived from an EMBL/GenBank/DDBJ whole genome shotgun (WGS) entry which is preliminary data.</text>
</comment>
<dbReference type="Pfam" id="PF13175">
    <property type="entry name" value="AAA_15"/>
    <property type="match status" value="1"/>
</dbReference>
<accession>A0ABX2ARR6</accession>
<evidence type="ECO:0000259" key="2">
    <source>
        <dbReference type="Pfam" id="PF13175"/>
    </source>
</evidence>
<dbReference type="Gene3D" id="3.40.50.300">
    <property type="entry name" value="P-loop containing nucleotide triphosphate hydrolases"/>
    <property type="match status" value="1"/>
</dbReference>
<dbReference type="InterPro" id="IPR022532">
    <property type="entry name" value="DUF3696"/>
</dbReference>
<dbReference type="RefSeq" id="WP_172176497.1">
    <property type="nucleotide sequence ID" value="NZ_CASGIA010000021.1"/>
</dbReference>
<dbReference type="InterPro" id="IPR041685">
    <property type="entry name" value="AAA_GajA/Old/RecF-like"/>
</dbReference>
<proteinExistence type="predicted"/>
<evidence type="ECO:0000259" key="3">
    <source>
        <dbReference type="Pfam" id="PF13304"/>
    </source>
</evidence>
<dbReference type="GeneID" id="82156843"/>
<dbReference type="Pfam" id="PF13304">
    <property type="entry name" value="AAA_21"/>
    <property type="match status" value="1"/>
</dbReference>
<evidence type="ECO:0000313" key="4">
    <source>
        <dbReference type="EMBL" id="NPE13417.1"/>
    </source>
</evidence>
<dbReference type="EMBL" id="JABKKE010000004">
    <property type="protein sequence ID" value="NPE13417.1"/>
    <property type="molecule type" value="Genomic_DNA"/>
</dbReference>
<dbReference type="PANTHER" id="PTHR43581">
    <property type="entry name" value="ATP/GTP PHOSPHATASE"/>
    <property type="match status" value="1"/>
</dbReference>
<dbReference type="Proteomes" id="UP001193734">
    <property type="component" value="Unassembled WGS sequence"/>
</dbReference>
<evidence type="ECO:0000313" key="5">
    <source>
        <dbReference type="Proteomes" id="UP001193734"/>
    </source>
</evidence>
<dbReference type="PIRSF" id="PIRSF034888">
    <property type="entry name" value="P-loop_UCP034888"/>
    <property type="match status" value="1"/>
</dbReference>
<gene>
    <name evidence="4" type="ORF">HPS55_03600</name>
</gene>
<sequence>MITRLNIKNFKSHRDTDIRLDNLTVLAGTNGCGKTSVIQAFLLLRQTYQKGRLIDGLDLNKPLCNIGIGNDALYRLATAGELSFILDDNNETFSFIFDVGIESLTDSFLKKKSYSSNITSNKLDNMSLFNNDFQYISASRWGGRSIFPKETYAAETQRQISLECGQGELIAQYLYKFGHDDVHDYTNGQETDLSLLNQTVYWEQKISPNITLDIEPSKDNNSFSITYGVDGTEQRKAIQDLKAENVGYGISYTLPVIVALLSARPGALIVIENPEAHLHPAGQSELAKLMTMVAATGVQIIVETHSDHIISGIQLACKAHSKNTACGISKDAVSIYYFHTMTDRTLQIENVEILDNGKLDYQPIGFFDQTEKDMYKLFEE</sequence>
<organism evidence="4 5">
    <name type="scientific">Xylanibacter rodentium</name>
    <dbReference type="NCBI Taxonomy" id="2736289"/>
    <lineage>
        <taxon>Bacteria</taxon>
        <taxon>Pseudomonadati</taxon>
        <taxon>Bacteroidota</taxon>
        <taxon>Bacteroidia</taxon>
        <taxon>Bacteroidales</taxon>
        <taxon>Prevotellaceae</taxon>
        <taxon>Xylanibacter</taxon>
    </lineage>
</organism>
<dbReference type="Pfam" id="PF12476">
    <property type="entry name" value="DUF3696"/>
    <property type="match status" value="1"/>
</dbReference>
<name>A0ABX2ARR6_9BACT</name>
<evidence type="ECO:0000259" key="1">
    <source>
        <dbReference type="Pfam" id="PF12476"/>
    </source>
</evidence>
<feature type="domain" description="ATPase AAA-type core" evidence="3">
    <location>
        <begin position="200"/>
        <end position="311"/>
    </location>
</feature>
<protein>
    <submittedName>
        <fullName evidence="4">DUF3696 domain-containing protein</fullName>
    </submittedName>
</protein>
<dbReference type="InterPro" id="IPR003959">
    <property type="entry name" value="ATPase_AAA_core"/>
</dbReference>
<dbReference type="InterPro" id="IPR014592">
    <property type="entry name" value="P-loop_UCP034888"/>
</dbReference>
<reference evidence="4 5" key="1">
    <citation type="submission" date="2020-05" db="EMBL/GenBank/DDBJ databases">
        <title>Distinct polysaccharide utilization as determinants for interspecies competition between intestinal Prevotella spp.</title>
        <authorList>
            <person name="Galvez E.J.C."/>
            <person name="Iljazovic A."/>
            <person name="Strowig T."/>
        </authorList>
    </citation>
    <scope>NUCLEOTIDE SEQUENCE [LARGE SCALE GENOMIC DNA]</scope>
    <source>
        <strain evidence="4 5">PROD</strain>
    </source>
</reference>
<dbReference type="SUPFAM" id="SSF52540">
    <property type="entry name" value="P-loop containing nucleoside triphosphate hydrolases"/>
    <property type="match status" value="1"/>
</dbReference>
<dbReference type="PANTHER" id="PTHR43581:SF2">
    <property type="entry name" value="EXCINUCLEASE ATPASE SUBUNIT"/>
    <property type="match status" value="1"/>
</dbReference>
<dbReference type="InterPro" id="IPR027417">
    <property type="entry name" value="P-loop_NTPase"/>
</dbReference>
<keyword evidence="5" id="KW-1185">Reference proteome</keyword>
<feature type="domain" description="Endonuclease GajA/Old nuclease/RecF-like AAA" evidence="2">
    <location>
        <begin position="1"/>
        <end position="82"/>
    </location>
</feature>
<dbReference type="InterPro" id="IPR051396">
    <property type="entry name" value="Bact_Antivir_Def_Nuclease"/>
</dbReference>